<dbReference type="RefSeq" id="WP_126128870.1">
    <property type="nucleotide sequence ID" value="NZ_CP034464.1"/>
</dbReference>
<evidence type="ECO:0000259" key="6">
    <source>
        <dbReference type="Pfam" id="PF11380"/>
    </source>
</evidence>
<keyword evidence="3 9" id="KW-0808">Transferase</keyword>
<evidence type="ECO:0000259" key="8">
    <source>
        <dbReference type="Pfam" id="PF17103"/>
    </source>
</evidence>
<evidence type="ECO:0000256" key="5">
    <source>
        <dbReference type="ARBA" id="ARBA00032902"/>
    </source>
</evidence>
<evidence type="ECO:0000256" key="4">
    <source>
        <dbReference type="ARBA" id="ARBA00023169"/>
    </source>
</evidence>
<feature type="domain" description="Stealth protein CR1 conserved region 1" evidence="7">
    <location>
        <begin position="19"/>
        <end position="45"/>
    </location>
</feature>
<dbReference type="PANTHER" id="PTHR24045:SF0">
    <property type="entry name" value="N-ACETYLGLUCOSAMINE-1-PHOSPHOTRANSFERASE SUBUNITS ALPHA_BETA"/>
    <property type="match status" value="1"/>
</dbReference>
<dbReference type="InterPro" id="IPR021520">
    <property type="entry name" value="Stealth_CR2"/>
</dbReference>
<feature type="domain" description="Stealth protein CR2 conserved region 2" evidence="6">
    <location>
        <begin position="63"/>
        <end position="165"/>
    </location>
</feature>
<evidence type="ECO:0000259" key="7">
    <source>
        <dbReference type="Pfam" id="PF17101"/>
    </source>
</evidence>
<keyword evidence="10" id="KW-1185">Reference proteome</keyword>
<accession>A0A3S9HN29</accession>
<dbReference type="GO" id="GO:0000271">
    <property type="term" value="P:polysaccharide biosynthetic process"/>
    <property type="evidence" value="ECO:0007669"/>
    <property type="project" value="UniProtKB-KW"/>
</dbReference>
<dbReference type="GO" id="GO:0016772">
    <property type="term" value="F:transferase activity, transferring phosphorus-containing groups"/>
    <property type="evidence" value="ECO:0007669"/>
    <property type="project" value="InterPro"/>
</dbReference>
<evidence type="ECO:0000313" key="10">
    <source>
        <dbReference type="Proteomes" id="UP000275663"/>
    </source>
</evidence>
<evidence type="ECO:0000256" key="1">
    <source>
        <dbReference type="ARBA" id="ARBA00007583"/>
    </source>
</evidence>
<dbReference type="Pfam" id="PF11380">
    <property type="entry name" value="Stealth_CR2"/>
    <property type="match status" value="1"/>
</dbReference>
<evidence type="ECO:0000313" key="9">
    <source>
        <dbReference type="EMBL" id="AZP13498.1"/>
    </source>
</evidence>
<name>A0A3S9HN29_9BURK</name>
<dbReference type="Pfam" id="PF17103">
    <property type="entry name" value="Stealth_CR4"/>
    <property type="match status" value="1"/>
</dbReference>
<feature type="domain" description="Stealth protein CR4 conserved region 4" evidence="8">
    <location>
        <begin position="299"/>
        <end position="336"/>
    </location>
</feature>
<proteinExistence type="inferred from homology"/>
<reference evidence="9 10" key="1">
    <citation type="journal article" date="2011" name="Int. J. Syst. Evol. Microbiol.">
        <title>Description of Undibacterium oligocarboniphilum sp. nov., isolated from purified water, and Undibacterium pigrum strain CCUG 49012 as the type strain of Undibacterium parvum sp. nov., and emended descriptions of the genus Undibacterium and the species Undibacterium pigrum.</title>
        <authorList>
            <person name="Eder W."/>
            <person name="Wanner G."/>
            <person name="Ludwig W."/>
            <person name="Busse H.J."/>
            <person name="Ziemke-Kageler F."/>
            <person name="Lang E."/>
        </authorList>
    </citation>
    <scope>NUCLEOTIDE SEQUENCE [LARGE SCALE GENOMIC DNA]</scope>
    <source>
        <strain evidence="9 10">DSM 23061</strain>
    </source>
</reference>
<dbReference type="OrthoDB" id="9776077at2"/>
<organism evidence="9 10">
    <name type="scientific">Undibacterium parvum</name>
    <dbReference type="NCBI Taxonomy" id="401471"/>
    <lineage>
        <taxon>Bacteria</taxon>
        <taxon>Pseudomonadati</taxon>
        <taxon>Pseudomonadota</taxon>
        <taxon>Betaproteobacteria</taxon>
        <taxon>Burkholderiales</taxon>
        <taxon>Oxalobacteraceae</taxon>
        <taxon>Undibacterium</taxon>
    </lineage>
</organism>
<dbReference type="AlphaFoldDB" id="A0A3S9HN29"/>
<dbReference type="Proteomes" id="UP000275663">
    <property type="component" value="Chromosome"/>
</dbReference>
<dbReference type="KEGG" id="upv:EJN92_16805"/>
<keyword evidence="4" id="KW-0270">Exopolysaccharide synthesis</keyword>
<protein>
    <recommendedName>
        <fullName evidence="2">Capsular polysaccharide phosphotransferase SacB</fullName>
    </recommendedName>
    <alternativeName>
        <fullName evidence="5">Stealth protein SacB</fullName>
    </alternativeName>
</protein>
<dbReference type="PANTHER" id="PTHR24045">
    <property type="match status" value="1"/>
</dbReference>
<dbReference type="InterPro" id="IPR031358">
    <property type="entry name" value="Stealth_CR1"/>
</dbReference>
<dbReference type="InterPro" id="IPR047141">
    <property type="entry name" value="Stealth"/>
</dbReference>
<gene>
    <name evidence="9" type="ORF">EJN92_16805</name>
</gene>
<dbReference type="Pfam" id="PF17101">
    <property type="entry name" value="Stealth_CR1"/>
    <property type="match status" value="1"/>
</dbReference>
<sequence length="338" mass="38711">MNSRLPPTCQNLALPEQQEPIDIVYLWVNGADPVWRDKRQQALQRSGAAQPRDLAVHGDVAGRYRDNDELRFNLRALEKFYPEHGHIYLVTDGQIPAWLETHPRLSLIDHAELIPAAALPVFDSGHIESYLHHIPGLAERFIYLNDDVFFGAEVDPELWFGSEGLAVFTEKTRVPDYDQLQAHESALVNASVLSKHWLSQRYPHYLHAQRIFAHSPRPMLKSVLHELELAAPELFQQVRQTVFRSWQVPPLMPDLVPRWMLHTGRAAEQNLEPLYISSGACDAEQQFQTLVDEFGRIPFFCINDTSDDALDDAPQLRKISHTLAKLLPTPSSFERHRD</sequence>
<dbReference type="InterPro" id="IPR031356">
    <property type="entry name" value="Stealth_CR4"/>
</dbReference>
<comment type="similarity">
    <text evidence="1">Belongs to the stealth family.</text>
</comment>
<evidence type="ECO:0000256" key="3">
    <source>
        <dbReference type="ARBA" id="ARBA00022679"/>
    </source>
</evidence>
<dbReference type="EMBL" id="CP034464">
    <property type="protein sequence ID" value="AZP13498.1"/>
    <property type="molecule type" value="Genomic_DNA"/>
</dbReference>
<evidence type="ECO:0000256" key="2">
    <source>
        <dbReference type="ARBA" id="ARBA00022423"/>
    </source>
</evidence>